<organism evidence="1 2">
    <name type="scientific">Actinomadura fulvescens</name>
    <dbReference type="NCBI Taxonomy" id="46160"/>
    <lineage>
        <taxon>Bacteria</taxon>
        <taxon>Bacillati</taxon>
        <taxon>Actinomycetota</taxon>
        <taxon>Actinomycetes</taxon>
        <taxon>Streptosporangiales</taxon>
        <taxon>Thermomonosporaceae</taxon>
        <taxon>Actinomadura</taxon>
    </lineage>
</organism>
<evidence type="ECO:0000313" key="1">
    <source>
        <dbReference type="EMBL" id="GAA2601483.1"/>
    </source>
</evidence>
<accession>A0ABP6C409</accession>
<gene>
    <name evidence="1" type="ORF">GCM10010411_39010</name>
</gene>
<comment type="caution">
    <text evidence="1">The sequence shown here is derived from an EMBL/GenBank/DDBJ whole genome shotgun (WGS) entry which is preliminary data.</text>
</comment>
<name>A0ABP6C409_9ACTN</name>
<proteinExistence type="predicted"/>
<evidence type="ECO:0000313" key="2">
    <source>
        <dbReference type="Proteomes" id="UP001501509"/>
    </source>
</evidence>
<protein>
    <submittedName>
        <fullName evidence="1">Uncharacterized protein</fullName>
    </submittedName>
</protein>
<sequence length="118" mass="12600">MGNSGGSAAAAPGCAVRSALRVVFWLMLPECPRDAAGTSLRLLTLNAAQIFLIESWRPGFDKASADRDRTPVSVPNSYRLCGTSRDALSRDVLRGELSNVLMVPRDTSVPADSHEGMP</sequence>
<dbReference type="EMBL" id="BAAATD010000005">
    <property type="protein sequence ID" value="GAA2601483.1"/>
    <property type="molecule type" value="Genomic_DNA"/>
</dbReference>
<reference evidence="2" key="1">
    <citation type="journal article" date="2019" name="Int. J. Syst. Evol. Microbiol.">
        <title>The Global Catalogue of Microorganisms (GCM) 10K type strain sequencing project: providing services to taxonomists for standard genome sequencing and annotation.</title>
        <authorList>
            <consortium name="The Broad Institute Genomics Platform"/>
            <consortium name="The Broad Institute Genome Sequencing Center for Infectious Disease"/>
            <person name="Wu L."/>
            <person name="Ma J."/>
        </authorList>
    </citation>
    <scope>NUCLEOTIDE SEQUENCE [LARGE SCALE GENOMIC DNA]</scope>
    <source>
        <strain evidence="2">JCM 6833</strain>
    </source>
</reference>
<keyword evidence="2" id="KW-1185">Reference proteome</keyword>
<dbReference type="Proteomes" id="UP001501509">
    <property type="component" value="Unassembled WGS sequence"/>
</dbReference>